<organism evidence="1 2">
    <name type="scientific">Propionispora vibrioides</name>
    <dbReference type="NCBI Taxonomy" id="112903"/>
    <lineage>
        <taxon>Bacteria</taxon>
        <taxon>Bacillati</taxon>
        <taxon>Bacillota</taxon>
        <taxon>Negativicutes</taxon>
        <taxon>Selenomonadales</taxon>
        <taxon>Sporomusaceae</taxon>
        <taxon>Propionispora</taxon>
    </lineage>
</organism>
<dbReference type="EMBL" id="FODY01000005">
    <property type="protein sequence ID" value="SEO78366.1"/>
    <property type="molecule type" value="Genomic_DNA"/>
</dbReference>
<dbReference type="AlphaFoldDB" id="A0A1H8SIM3"/>
<dbReference type="Proteomes" id="UP000198847">
    <property type="component" value="Unassembled WGS sequence"/>
</dbReference>
<dbReference type="OrthoDB" id="369102at2"/>
<dbReference type="STRING" id="112903.SAMN04490178_10574"/>
<proteinExistence type="predicted"/>
<protein>
    <recommendedName>
        <fullName evidence="3">DUF4194 domain-containing protein</fullName>
    </recommendedName>
</protein>
<evidence type="ECO:0008006" key="3">
    <source>
        <dbReference type="Google" id="ProtNLM"/>
    </source>
</evidence>
<accession>A0A1H8SIM3</accession>
<dbReference type="RefSeq" id="WP_091744769.1">
    <property type="nucleotide sequence ID" value="NZ_FODY01000005.1"/>
</dbReference>
<name>A0A1H8SIM3_9FIRM</name>
<gene>
    <name evidence="1" type="ORF">SAMN04490178_10574</name>
</gene>
<keyword evidence="2" id="KW-1185">Reference proteome</keyword>
<dbReference type="Pfam" id="PF13835">
    <property type="entry name" value="DUF4194"/>
    <property type="match status" value="1"/>
</dbReference>
<dbReference type="InterPro" id="IPR025449">
    <property type="entry name" value="JetB"/>
</dbReference>
<evidence type="ECO:0000313" key="1">
    <source>
        <dbReference type="EMBL" id="SEO78366.1"/>
    </source>
</evidence>
<evidence type="ECO:0000313" key="2">
    <source>
        <dbReference type="Proteomes" id="UP000198847"/>
    </source>
</evidence>
<sequence length="201" mass="23259">MGQGDALAFSRAVVALCKNVVEKETDPKLWDVLISQRGKIEEYVSKLGLTFMIDEMDGYGYLKQREYDTSEEEIPRLVPRHALSYPVSLLLLLLRKQLLEFDSTSGDQRLILTQEQIVERMSLFLRDTTNEAKLMRDIDKHIDRVEKLGFLRRLRGKDNIFEVQRIIRSFVNAEWLNNLNNKLEGYQRYANGDGADEGGVM</sequence>
<reference evidence="1 2" key="1">
    <citation type="submission" date="2016-10" db="EMBL/GenBank/DDBJ databases">
        <authorList>
            <person name="de Groot N.N."/>
        </authorList>
    </citation>
    <scope>NUCLEOTIDE SEQUENCE [LARGE SCALE GENOMIC DNA]</scope>
    <source>
        <strain evidence="1 2">DSM 13305</strain>
    </source>
</reference>